<dbReference type="GO" id="GO:0016787">
    <property type="term" value="F:hydrolase activity"/>
    <property type="evidence" value="ECO:0007669"/>
    <property type="project" value="UniProtKB-KW"/>
</dbReference>
<dbReference type="InterPro" id="IPR006554">
    <property type="entry name" value="Helicase-like_DEXD_c2"/>
</dbReference>
<evidence type="ECO:0000256" key="3">
    <source>
        <dbReference type="ARBA" id="ARBA00008792"/>
    </source>
</evidence>
<feature type="compositionally biased region" description="Polar residues" evidence="19">
    <location>
        <begin position="1311"/>
        <end position="1323"/>
    </location>
</feature>
<evidence type="ECO:0000256" key="12">
    <source>
        <dbReference type="ARBA" id="ARBA00023014"/>
    </source>
</evidence>
<feature type="region of interest" description="Disordered" evidence="19">
    <location>
        <begin position="1499"/>
        <end position="1540"/>
    </location>
</feature>
<sequence>MSATASTSVAGSGLGNHKEFKIGGLSVLFPCKPYPSQFSMMDKIIRGIQRQQNCLLESPTGSGKSLALLSKQQDEIAKQASENEGGACCCSCHSKEVHPPPPQTSNADVGTKLSTSDADNINTAVGASSVTASTSVSAKEEKETSPVAASDDSDDEFKPLTKFRPAGKTSMVTRKKKRKPLSIEYEDSPSPASPFPASPAKDTEEENANACTSSSTHVAVTPCSQCSCGKDDKTPVRKVPKVYFGTRTHKQVAQIEVGCRFKDRVMKYQSQHAIKSMGLSSAWDLEDMVTLMRKKKTCPYFLTRGLKDQSDLIICPYNYLVDPLIRDSMEINLKDQIVLLDEAHNIEDAAREAASQSFTQEQIQRALQNMDELMEKNVNVADISKLRQMCHKLDSFIDEHSSSLTQVDFDQSYRLWSGFEIVAQLRRLDLGPEKCQQLASVLEKLKGAELEERMNNPGQDQTEALSAATGGLLESIFLVMKYIYKDDMKHAEDYRASIVKSIRYMPADHGFADFGLCRSVILTSGTLSPMDSFQSELGLPFPVVLEANHVIKDSQAVYRNMETFGFQDQLGQLILEVCKKVPKGVLCFLPSYKAVEKLSNRWKSTGLWRRLEAEKRVFSEPRGSDKVDFEQIMLSFSSVVRGQQGTDEDEGESSGDGALLFAVCRGKVSEGMDFADNFARAVITVGIPYPNFKDIQVELKRKYNDRYQASRHLLSGHLWYEIQAFRALNQALGRCIRHRRDWGALIIVDDRFVKNTNKYANGLSKWVRKKLHVHRKCSAMLESLSEFTSARIEEQQREESVDSSLMSTPLTPASQSGLYDSPRSALHDVSNLRSPSATSTPLTVGGLPVKVDSTPLEGGESLIERERKKSAIGSSPFLERKVPGGTQSRQQLTSPDAQNAGSAQVASIFARSSSSQVVSTTLAQAKLNAYVRETPTPKGQQKIIILPTALQSKVPITLFSPSLVAVPASPLTTTQSPLTPLAAVKAAHLPVTSTIHPAFLSAGTPAPPPKTVFVVPSPHGFNGQNGGVQLPPGCTSSQVLQALAQSAQTNANALMRTSSVQSSPSVGNTAHHKQFVVNSSSNVCQMPPVSSVKPTSLGVGPTTTASIRITWTSPSITANLNLSRTPGTTMATNKGNVTFSTASGAKSGVLPVLPTPAARPSVAATSPTVAAAPVTKLCVTALPTPASQTGLVTALPEAPSAKRGTLSAAQSLLPSTAAVPASKGGAGSSGLDPSLSMLFLPLKDPTLKPIMLVLPYASTTQQLISLPPQFQQAFGGQVLPVPPMIQRIVLAPTLEEAKNLFVSSLQGAGTSKMQAVPSSSGRQGSPGAVTSHPEAVTTCATTPKSTTHPVASQSTSAVSPALFDDTPPSQSPRGTMRSLLSGIILPNPASSGSESDVRPQTEQAVQASVPHIVKCSSQPPQCDDDIICVGVTSVGASGQQSTTSTQCTAPKVNKKQLFRKTPTKAISGNETQSSTDAVESVANTTTRDVLNSVEVASHIEDAGSGDSNPDNQGKVERRVRGSKRRSLSVGTREAKKGRTSDLMDEVSKEETKTMKCGSCGHVLLEDVKTSDYERRETMPSFLKGVTDKSSPEVLYFYGASITQKLKVADSTTDNTRCQQWPGGLEASVQLVCCPNCQASNTGKVLGARVTLSDPNASASTGQ</sequence>
<organism evidence="21 22">
    <name type="scientific">Batillaria attramentaria</name>
    <dbReference type="NCBI Taxonomy" id="370345"/>
    <lineage>
        <taxon>Eukaryota</taxon>
        <taxon>Metazoa</taxon>
        <taxon>Spiralia</taxon>
        <taxon>Lophotrochozoa</taxon>
        <taxon>Mollusca</taxon>
        <taxon>Gastropoda</taxon>
        <taxon>Caenogastropoda</taxon>
        <taxon>Sorbeoconcha</taxon>
        <taxon>Cerithioidea</taxon>
        <taxon>Batillariidae</taxon>
        <taxon>Batillaria</taxon>
    </lineage>
</organism>
<keyword evidence="8" id="KW-0378">Hydrolase</keyword>
<evidence type="ECO:0000256" key="13">
    <source>
        <dbReference type="ARBA" id="ARBA00023204"/>
    </source>
</evidence>
<feature type="domain" description="Helicase ATP-binding" evidence="20">
    <location>
        <begin position="23"/>
        <end position="390"/>
    </location>
</feature>
<feature type="compositionally biased region" description="Polar residues" evidence="19">
    <location>
        <begin position="885"/>
        <end position="899"/>
    </location>
</feature>
<evidence type="ECO:0000259" key="20">
    <source>
        <dbReference type="PROSITE" id="PS51193"/>
    </source>
</evidence>
<dbReference type="GO" id="GO:0005634">
    <property type="term" value="C:nucleus"/>
    <property type="evidence" value="ECO:0007669"/>
    <property type="project" value="UniProtKB-SubCell"/>
</dbReference>
<dbReference type="EC" id="5.6.2.3" evidence="16"/>
<keyword evidence="22" id="KW-1185">Reference proteome</keyword>
<dbReference type="InterPro" id="IPR006555">
    <property type="entry name" value="ATP-dep_Helicase_C"/>
</dbReference>
<dbReference type="PROSITE" id="PS51193">
    <property type="entry name" value="HELICASE_ATP_BIND_2"/>
    <property type="match status" value="1"/>
</dbReference>
<evidence type="ECO:0000256" key="7">
    <source>
        <dbReference type="ARBA" id="ARBA00022763"/>
    </source>
</evidence>
<feature type="region of interest" description="Disordered" evidence="19">
    <location>
        <begin position="1311"/>
        <end position="1376"/>
    </location>
</feature>
<protein>
    <recommendedName>
        <fullName evidence="16">DNA 5'-3' helicase</fullName>
        <ecNumber evidence="16">5.6.2.3</ecNumber>
    </recommendedName>
    <alternativeName>
        <fullName evidence="18">DNA 5'-3' helicase FANCJ</fullName>
    </alternativeName>
</protein>
<keyword evidence="7" id="KW-0227">DNA damage</keyword>
<keyword evidence="9" id="KW-0347">Helicase</keyword>
<dbReference type="SMART" id="SM00491">
    <property type="entry name" value="HELICc2"/>
    <property type="match status" value="1"/>
</dbReference>
<evidence type="ECO:0000256" key="1">
    <source>
        <dbReference type="ARBA" id="ARBA00001966"/>
    </source>
</evidence>
<evidence type="ECO:0000256" key="5">
    <source>
        <dbReference type="ARBA" id="ARBA00022723"/>
    </source>
</evidence>
<evidence type="ECO:0000313" key="21">
    <source>
        <dbReference type="EMBL" id="KAK7481564.1"/>
    </source>
</evidence>
<evidence type="ECO:0000256" key="8">
    <source>
        <dbReference type="ARBA" id="ARBA00022801"/>
    </source>
</evidence>
<evidence type="ECO:0000256" key="19">
    <source>
        <dbReference type="SAM" id="MobiDB-lite"/>
    </source>
</evidence>
<dbReference type="Gene3D" id="3.40.50.300">
    <property type="entry name" value="P-loop containing nucleotide triphosphate hydrolases"/>
    <property type="match status" value="3"/>
</dbReference>
<dbReference type="GO" id="GO:0051539">
    <property type="term" value="F:4 iron, 4 sulfur cluster binding"/>
    <property type="evidence" value="ECO:0007669"/>
    <property type="project" value="UniProtKB-KW"/>
</dbReference>
<keyword evidence="14" id="KW-0413">Isomerase</keyword>
<gene>
    <name evidence="21" type="ORF">BaRGS_00027213</name>
</gene>
<evidence type="ECO:0000256" key="11">
    <source>
        <dbReference type="ARBA" id="ARBA00023004"/>
    </source>
</evidence>
<comment type="subcellular location">
    <subcellularLocation>
        <location evidence="2">Nucleus</location>
    </subcellularLocation>
</comment>
<dbReference type="FunFam" id="3.40.50.300:FF:000731">
    <property type="entry name" value="Fanconi anemia group J protein homolog"/>
    <property type="match status" value="1"/>
</dbReference>
<evidence type="ECO:0000256" key="14">
    <source>
        <dbReference type="ARBA" id="ARBA00023235"/>
    </source>
</evidence>
<keyword evidence="6" id="KW-0547">Nucleotide-binding</keyword>
<dbReference type="Proteomes" id="UP001519460">
    <property type="component" value="Unassembled WGS sequence"/>
</dbReference>
<comment type="caution">
    <text evidence="21">The sequence shown here is derived from an EMBL/GenBank/DDBJ whole genome shotgun (WGS) entry which is preliminary data.</text>
</comment>
<feature type="compositionally biased region" description="Polar residues" evidence="19">
    <location>
        <begin position="1338"/>
        <end position="1358"/>
    </location>
</feature>
<keyword evidence="12" id="KW-0411">Iron-sulfur</keyword>
<keyword evidence="13" id="KW-0234">DNA repair</keyword>
<evidence type="ECO:0000256" key="4">
    <source>
        <dbReference type="ARBA" id="ARBA00022485"/>
    </source>
</evidence>
<evidence type="ECO:0000256" key="16">
    <source>
        <dbReference type="ARBA" id="ARBA00044969"/>
    </source>
</evidence>
<dbReference type="EMBL" id="JACVVK020000260">
    <property type="protein sequence ID" value="KAK7481564.1"/>
    <property type="molecule type" value="Genomic_DNA"/>
</dbReference>
<feature type="compositionally biased region" description="Polar residues" evidence="19">
    <location>
        <begin position="802"/>
        <end position="818"/>
    </location>
</feature>
<dbReference type="SUPFAM" id="SSF52540">
    <property type="entry name" value="P-loop containing nucleoside triphosphate hydrolases"/>
    <property type="match status" value="2"/>
</dbReference>
<evidence type="ECO:0000313" key="22">
    <source>
        <dbReference type="Proteomes" id="UP001519460"/>
    </source>
</evidence>
<dbReference type="InterPro" id="IPR014013">
    <property type="entry name" value="Helic_SF1/SF2_ATP-bd_DinG/Rad3"/>
</dbReference>
<keyword evidence="5" id="KW-0479">Metal-binding</keyword>
<dbReference type="GO" id="GO:0043139">
    <property type="term" value="F:5'-3' DNA helicase activity"/>
    <property type="evidence" value="ECO:0007669"/>
    <property type="project" value="UniProtKB-EC"/>
</dbReference>
<keyword evidence="15" id="KW-0539">Nucleus</keyword>
<evidence type="ECO:0000256" key="6">
    <source>
        <dbReference type="ARBA" id="ARBA00022741"/>
    </source>
</evidence>
<dbReference type="PANTHER" id="PTHR11472:SF47">
    <property type="entry name" value="FANCONI ANEMIA GROUP J PROTEIN"/>
    <property type="match status" value="1"/>
</dbReference>
<comment type="catalytic activity">
    <reaction evidence="17">
        <text>ATP + H2O = ADP + phosphate + H(+)</text>
        <dbReference type="Rhea" id="RHEA:13065"/>
        <dbReference type="ChEBI" id="CHEBI:15377"/>
        <dbReference type="ChEBI" id="CHEBI:15378"/>
        <dbReference type="ChEBI" id="CHEBI:30616"/>
        <dbReference type="ChEBI" id="CHEBI:43474"/>
        <dbReference type="ChEBI" id="CHEBI:456216"/>
        <dbReference type="EC" id="5.6.2.3"/>
    </reaction>
</comment>
<reference evidence="21 22" key="1">
    <citation type="journal article" date="2023" name="Sci. Data">
        <title>Genome assembly of the Korean intertidal mud-creeper Batillaria attramentaria.</title>
        <authorList>
            <person name="Patra A.K."/>
            <person name="Ho P.T."/>
            <person name="Jun S."/>
            <person name="Lee S.J."/>
            <person name="Kim Y."/>
            <person name="Won Y.J."/>
        </authorList>
    </citation>
    <scope>NUCLEOTIDE SEQUENCE [LARGE SCALE GENOMIC DNA]</scope>
    <source>
        <strain evidence="21">Wonlab-2016</strain>
    </source>
</reference>
<dbReference type="Pfam" id="PF06733">
    <property type="entry name" value="DEAD_2"/>
    <property type="match status" value="1"/>
</dbReference>
<dbReference type="CDD" id="cd18788">
    <property type="entry name" value="SF2_C_XPD"/>
    <property type="match status" value="1"/>
</dbReference>
<dbReference type="PANTHER" id="PTHR11472">
    <property type="entry name" value="DNA REPAIR DEAD HELICASE RAD3/XP-D SUBFAMILY MEMBER"/>
    <property type="match status" value="1"/>
</dbReference>
<feature type="compositionally biased region" description="Polar residues" evidence="19">
    <location>
        <begin position="831"/>
        <end position="842"/>
    </location>
</feature>
<keyword evidence="11" id="KW-0408">Iron</keyword>
<dbReference type="GO" id="GO:0006281">
    <property type="term" value="P:DNA repair"/>
    <property type="evidence" value="ECO:0007669"/>
    <property type="project" value="UniProtKB-KW"/>
</dbReference>
<comment type="similarity">
    <text evidence="3">Belongs to the DEAD box helicase family. DEAH subfamily.</text>
</comment>
<dbReference type="InterPro" id="IPR010614">
    <property type="entry name" value="RAD3-like_helicase_DEAD"/>
</dbReference>
<evidence type="ECO:0000256" key="15">
    <source>
        <dbReference type="ARBA" id="ARBA00023242"/>
    </source>
</evidence>
<dbReference type="Pfam" id="PF13307">
    <property type="entry name" value="Helicase_C_2"/>
    <property type="match status" value="1"/>
</dbReference>
<feature type="region of interest" description="Disordered" evidence="19">
    <location>
        <begin position="793"/>
        <end position="899"/>
    </location>
</feature>
<comment type="cofactor">
    <cofactor evidence="1">
        <name>[4Fe-4S] cluster</name>
        <dbReference type="ChEBI" id="CHEBI:49883"/>
    </cofactor>
</comment>
<evidence type="ECO:0000256" key="10">
    <source>
        <dbReference type="ARBA" id="ARBA00022840"/>
    </source>
</evidence>
<proteinExistence type="inferred from homology"/>
<dbReference type="SMART" id="SM00488">
    <property type="entry name" value="DEXDc2"/>
    <property type="match status" value="1"/>
</dbReference>
<keyword evidence="4" id="KW-0004">4Fe-4S</keyword>
<evidence type="ECO:0000256" key="9">
    <source>
        <dbReference type="ARBA" id="ARBA00022806"/>
    </source>
</evidence>
<dbReference type="GO" id="GO:0005524">
    <property type="term" value="F:ATP binding"/>
    <property type="evidence" value="ECO:0007669"/>
    <property type="project" value="UniProtKB-KW"/>
</dbReference>
<name>A0ABD0K2T9_9CAEN</name>
<evidence type="ECO:0000256" key="17">
    <source>
        <dbReference type="ARBA" id="ARBA00048954"/>
    </source>
</evidence>
<dbReference type="GO" id="GO:0046872">
    <property type="term" value="F:metal ion binding"/>
    <property type="evidence" value="ECO:0007669"/>
    <property type="project" value="UniProtKB-KW"/>
</dbReference>
<feature type="non-terminal residue" evidence="21">
    <location>
        <position position="1662"/>
    </location>
</feature>
<evidence type="ECO:0000256" key="18">
    <source>
        <dbReference type="ARBA" id="ARBA00082714"/>
    </source>
</evidence>
<dbReference type="InterPro" id="IPR045028">
    <property type="entry name" value="DinG/Rad3-like"/>
</dbReference>
<evidence type="ECO:0000256" key="2">
    <source>
        <dbReference type="ARBA" id="ARBA00004123"/>
    </source>
</evidence>
<dbReference type="InterPro" id="IPR027417">
    <property type="entry name" value="P-loop_NTPase"/>
</dbReference>
<feature type="region of interest" description="Disordered" evidence="19">
    <location>
        <begin position="130"/>
        <end position="214"/>
    </location>
</feature>
<accession>A0ABD0K2T9</accession>
<keyword evidence="10" id="KW-0067">ATP-binding</keyword>